<dbReference type="SUPFAM" id="SSF53850">
    <property type="entry name" value="Periplasmic binding protein-like II"/>
    <property type="match status" value="1"/>
</dbReference>
<dbReference type="GO" id="GO:0015276">
    <property type="term" value="F:ligand-gated monoatomic ion channel activity"/>
    <property type="evidence" value="ECO:0007669"/>
    <property type="project" value="InterPro"/>
</dbReference>
<keyword evidence="4 12" id="KW-0812">Transmembrane</keyword>
<dbReference type="Pfam" id="PF10613">
    <property type="entry name" value="Lig_chan-Glu_bd"/>
    <property type="match status" value="1"/>
</dbReference>
<reference evidence="15" key="1">
    <citation type="submission" date="2020-11" db="EMBL/GenBank/DDBJ databases">
        <authorList>
            <person name="Tran Van P."/>
        </authorList>
    </citation>
    <scope>NUCLEOTIDE SEQUENCE</scope>
</reference>
<evidence type="ECO:0000256" key="12">
    <source>
        <dbReference type="SAM" id="Phobius"/>
    </source>
</evidence>
<feature type="domain" description="Ionotropic glutamate receptor C-terminal" evidence="13">
    <location>
        <begin position="75"/>
        <end position="157"/>
    </location>
</feature>
<keyword evidence="3" id="KW-0813">Transport</keyword>
<proteinExistence type="inferred from homology"/>
<evidence type="ECO:0000256" key="10">
    <source>
        <dbReference type="ARBA" id="ARBA00023286"/>
    </source>
</evidence>
<evidence type="ECO:0000259" key="14">
    <source>
        <dbReference type="Pfam" id="PF10613"/>
    </source>
</evidence>
<evidence type="ECO:0000256" key="1">
    <source>
        <dbReference type="ARBA" id="ARBA00004141"/>
    </source>
</evidence>
<dbReference type="GO" id="GO:0016020">
    <property type="term" value="C:membrane"/>
    <property type="evidence" value="ECO:0007669"/>
    <property type="project" value="UniProtKB-SubCell"/>
</dbReference>
<evidence type="ECO:0000259" key="13">
    <source>
        <dbReference type="Pfam" id="PF00060"/>
    </source>
</evidence>
<dbReference type="EMBL" id="LR911842">
    <property type="protein sequence ID" value="CAD7254746.1"/>
    <property type="molecule type" value="Genomic_DNA"/>
</dbReference>
<keyword evidence="11" id="KW-0407">Ion channel</keyword>
<evidence type="ECO:0000256" key="11">
    <source>
        <dbReference type="ARBA" id="ARBA00023303"/>
    </source>
</evidence>
<keyword evidence="6" id="KW-0406">Ion transport</keyword>
<dbReference type="OrthoDB" id="5984008at2759"/>
<dbReference type="InterPro" id="IPR019594">
    <property type="entry name" value="Glu/Gly-bd"/>
</dbReference>
<evidence type="ECO:0000256" key="2">
    <source>
        <dbReference type="ARBA" id="ARBA00008685"/>
    </source>
</evidence>
<dbReference type="InterPro" id="IPR015683">
    <property type="entry name" value="Ionotropic_Glu_rcpt"/>
</dbReference>
<comment type="subcellular location">
    <subcellularLocation>
        <location evidence="1">Membrane</location>
        <topology evidence="1">Multi-pass membrane protein</topology>
    </subcellularLocation>
</comment>
<sequence>MTPVPSPQNGKWNGLMAALVNHKTDMVLSALKINAKREEAVDFSIPYLHTGISIMVAKRTGIISPTAFLEPFDLASWLLVGLAYIQVSAFAIFVFEWLSPSGYDMKLQPPKTHKFSLFRAYWLVWAVLFQAAVNVDCPKGYTARCFFQAFVFRAFVFQAFVFS</sequence>
<evidence type="ECO:0000256" key="7">
    <source>
        <dbReference type="ARBA" id="ARBA00023136"/>
    </source>
</evidence>
<dbReference type="Pfam" id="PF00060">
    <property type="entry name" value="Lig_chan"/>
    <property type="match status" value="1"/>
</dbReference>
<feature type="transmembrane region" description="Helical" evidence="12">
    <location>
        <begin position="74"/>
        <end position="95"/>
    </location>
</feature>
<dbReference type="EMBL" id="CAJPEV010012324">
    <property type="protein sequence ID" value="CAG0906448.1"/>
    <property type="molecule type" value="Genomic_DNA"/>
</dbReference>
<gene>
    <name evidence="15" type="ORF">DSTB1V02_LOCUS14492</name>
</gene>
<keyword evidence="7 12" id="KW-0472">Membrane</keyword>
<keyword evidence="8" id="KW-0675">Receptor</keyword>
<evidence type="ECO:0000256" key="4">
    <source>
        <dbReference type="ARBA" id="ARBA00022692"/>
    </source>
</evidence>
<keyword evidence="10" id="KW-1071">Ligand-gated ion channel</keyword>
<dbReference type="PANTHER" id="PTHR18966">
    <property type="entry name" value="IONOTROPIC GLUTAMATE RECEPTOR"/>
    <property type="match status" value="1"/>
</dbReference>
<accession>A0A7R9AIM6</accession>
<dbReference type="Gene3D" id="1.10.287.70">
    <property type="match status" value="1"/>
</dbReference>
<dbReference type="AlphaFoldDB" id="A0A7R9AIM6"/>
<name>A0A7R9AIM6_9CRUS</name>
<feature type="non-terminal residue" evidence="15">
    <location>
        <position position="163"/>
    </location>
</feature>
<feature type="domain" description="Ionotropic glutamate receptor L-glutamate and glycine-binding" evidence="14">
    <location>
        <begin position="7"/>
        <end position="59"/>
    </location>
</feature>
<dbReference type="Proteomes" id="UP000677054">
    <property type="component" value="Unassembled WGS sequence"/>
</dbReference>
<evidence type="ECO:0000256" key="8">
    <source>
        <dbReference type="ARBA" id="ARBA00023170"/>
    </source>
</evidence>
<dbReference type="Gene3D" id="3.40.190.10">
    <property type="entry name" value="Periplasmic binding protein-like II"/>
    <property type="match status" value="1"/>
</dbReference>
<evidence type="ECO:0000256" key="3">
    <source>
        <dbReference type="ARBA" id="ARBA00022448"/>
    </source>
</evidence>
<keyword evidence="9" id="KW-0325">Glycoprotein</keyword>
<evidence type="ECO:0000256" key="5">
    <source>
        <dbReference type="ARBA" id="ARBA00022989"/>
    </source>
</evidence>
<feature type="transmembrane region" description="Helical" evidence="12">
    <location>
        <begin position="116"/>
        <end position="135"/>
    </location>
</feature>
<evidence type="ECO:0000256" key="6">
    <source>
        <dbReference type="ARBA" id="ARBA00023065"/>
    </source>
</evidence>
<evidence type="ECO:0000256" key="9">
    <source>
        <dbReference type="ARBA" id="ARBA00023180"/>
    </source>
</evidence>
<evidence type="ECO:0000313" key="15">
    <source>
        <dbReference type="EMBL" id="CAD7254746.1"/>
    </source>
</evidence>
<organism evidence="15">
    <name type="scientific">Darwinula stevensoni</name>
    <dbReference type="NCBI Taxonomy" id="69355"/>
    <lineage>
        <taxon>Eukaryota</taxon>
        <taxon>Metazoa</taxon>
        <taxon>Ecdysozoa</taxon>
        <taxon>Arthropoda</taxon>
        <taxon>Crustacea</taxon>
        <taxon>Oligostraca</taxon>
        <taxon>Ostracoda</taxon>
        <taxon>Podocopa</taxon>
        <taxon>Podocopida</taxon>
        <taxon>Darwinulocopina</taxon>
        <taxon>Darwinuloidea</taxon>
        <taxon>Darwinulidae</taxon>
        <taxon>Darwinula</taxon>
    </lineage>
</organism>
<protein>
    <submittedName>
        <fullName evidence="15">Uncharacterized protein</fullName>
    </submittedName>
</protein>
<evidence type="ECO:0000313" key="16">
    <source>
        <dbReference type="Proteomes" id="UP000677054"/>
    </source>
</evidence>
<dbReference type="InterPro" id="IPR001320">
    <property type="entry name" value="Iontro_rcpt_C"/>
</dbReference>
<keyword evidence="5 12" id="KW-1133">Transmembrane helix</keyword>
<keyword evidence="16" id="KW-1185">Reference proteome</keyword>
<feature type="transmembrane region" description="Helical" evidence="12">
    <location>
        <begin position="141"/>
        <end position="162"/>
    </location>
</feature>
<comment type="similarity">
    <text evidence="2">Belongs to the glutamate-gated ion channel (TC 1.A.10.1) family.</text>
</comment>